<sequence>MAVAANHKSRNSKRSGGKWCSGDPLRSLCLRSSRLEEIGGLGIPLRSLWPTLRCRRVAGVSPLLSIGWWYLSLVSPKRHCFRVSAADKGRWVYPLDPRPDTVVLYSGCTSGKRHAWYLRDYRHTASLVGLRGGWRHSRMKTISLFMDPGILCPGKGLVLPNINIDVIATNSRFLILSLPNHEMSRKSPIAIQKALKVIGGDPKSVKKLRSGDLLIETVSALQTKSFLSAKAAKSSITSTSTQTDENITKIKCPPLEFLQPASSNSKQNKTTSISTVSTSSSLTQAHLLRSTSTITESQPPIPKIPISNDLPSTTIPSPSAILPTIQKEALLAIPILTSTTTSSADNSLNTSASSLKTDTRLFPTTSNKFAALSTEIHPSVSLSESEATASNNEPSNTSKISKRLKRNSKKKKKKKKKKKACKRTKGRN</sequence>
<reference evidence="2" key="1">
    <citation type="submission" date="2020-08" db="EMBL/GenBank/DDBJ databases">
        <title>Multicomponent nature underlies the extraordinary mechanical properties of spider dragline silk.</title>
        <authorList>
            <person name="Kono N."/>
            <person name="Nakamura H."/>
            <person name="Mori M."/>
            <person name="Yoshida Y."/>
            <person name="Ohtoshi R."/>
            <person name="Malay A.D."/>
            <person name="Moran D.A.P."/>
            <person name="Tomita M."/>
            <person name="Numata K."/>
            <person name="Arakawa K."/>
        </authorList>
    </citation>
    <scope>NUCLEOTIDE SEQUENCE</scope>
</reference>
<dbReference type="Proteomes" id="UP000887159">
    <property type="component" value="Unassembled WGS sequence"/>
</dbReference>
<feature type="compositionally biased region" description="Basic residues" evidence="1">
    <location>
        <begin position="7"/>
        <end position="16"/>
    </location>
</feature>
<dbReference type="EMBL" id="BMAU01021332">
    <property type="protein sequence ID" value="GFY14883.1"/>
    <property type="molecule type" value="Genomic_DNA"/>
</dbReference>
<proteinExistence type="predicted"/>
<feature type="compositionally biased region" description="Polar residues" evidence="1">
    <location>
        <begin position="380"/>
        <end position="397"/>
    </location>
</feature>
<feature type="region of interest" description="Disordered" evidence="1">
    <location>
        <begin position="380"/>
        <end position="428"/>
    </location>
</feature>
<evidence type="ECO:0000313" key="2">
    <source>
        <dbReference type="EMBL" id="GFY14883.1"/>
    </source>
</evidence>
<name>A0A8X6SXW6_TRICX</name>
<dbReference type="AlphaFoldDB" id="A0A8X6SXW6"/>
<feature type="region of interest" description="Disordered" evidence="1">
    <location>
        <begin position="1"/>
        <end position="20"/>
    </location>
</feature>
<feature type="compositionally biased region" description="Basic residues" evidence="1">
    <location>
        <begin position="400"/>
        <end position="428"/>
    </location>
</feature>
<comment type="caution">
    <text evidence="2">The sequence shown here is derived from an EMBL/GenBank/DDBJ whole genome shotgun (WGS) entry which is preliminary data.</text>
</comment>
<evidence type="ECO:0000256" key="1">
    <source>
        <dbReference type="SAM" id="MobiDB-lite"/>
    </source>
</evidence>
<evidence type="ECO:0000313" key="3">
    <source>
        <dbReference type="Proteomes" id="UP000887159"/>
    </source>
</evidence>
<keyword evidence="3" id="KW-1185">Reference proteome</keyword>
<organism evidence="2 3">
    <name type="scientific">Trichonephila clavipes</name>
    <name type="common">Golden silk orbweaver</name>
    <name type="synonym">Nephila clavipes</name>
    <dbReference type="NCBI Taxonomy" id="2585209"/>
    <lineage>
        <taxon>Eukaryota</taxon>
        <taxon>Metazoa</taxon>
        <taxon>Ecdysozoa</taxon>
        <taxon>Arthropoda</taxon>
        <taxon>Chelicerata</taxon>
        <taxon>Arachnida</taxon>
        <taxon>Araneae</taxon>
        <taxon>Araneomorphae</taxon>
        <taxon>Entelegynae</taxon>
        <taxon>Araneoidea</taxon>
        <taxon>Nephilidae</taxon>
        <taxon>Trichonephila</taxon>
    </lineage>
</organism>
<protein>
    <submittedName>
        <fullName evidence="2">Uncharacterized protein</fullName>
    </submittedName>
</protein>
<accession>A0A8X6SXW6</accession>
<gene>
    <name evidence="2" type="primary">NCL1_42224</name>
    <name evidence="2" type="ORF">TNCV_234331</name>
</gene>